<protein>
    <submittedName>
        <fullName evidence="1">Uncharacterized protein</fullName>
    </submittedName>
</protein>
<evidence type="ECO:0000313" key="1">
    <source>
        <dbReference type="EMBL" id="NEC02905.1"/>
    </source>
</evidence>
<accession>A0A7K3RL45</accession>
<dbReference type="Proteomes" id="UP000470951">
    <property type="component" value="Unassembled WGS sequence"/>
</dbReference>
<dbReference type="AlphaFoldDB" id="A0A7K3RL45"/>
<reference evidence="1 2" key="1">
    <citation type="submission" date="2020-01" db="EMBL/GenBank/DDBJ databases">
        <title>Insect and environment-associated Actinomycetes.</title>
        <authorList>
            <person name="Currrie C."/>
            <person name="Chevrette M."/>
            <person name="Carlson C."/>
            <person name="Stubbendieck R."/>
            <person name="Wendt-Pienkowski E."/>
        </authorList>
    </citation>
    <scope>NUCLEOTIDE SEQUENCE [LARGE SCALE GENOMIC DNA]</scope>
    <source>
        <strain evidence="1 2">SID7903</strain>
    </source>
</reference>
<comment type="caution">
    <text evidence="1">The sequence shown here is derived from an EMBL/GenBank/DDBJ whole genome shotgun (WGS) entry which is preliminary data.</text>
</comment>
<name>A0A7K3RL45_STRAQ</name>
<dbReference type="EMBL" id="JAAGMS010000371">
    <property type="protein sequence ID" value="NEC02905.1"/>
    <property type="molecule type" value="Genomic_DNA"/>
</dbReference>
<dbReference type="RefSeq" id="WP_164270197.1">
    <property type="nucleotide sequence ID" value="NZ_JAAGMS010000371.1"/>
</dbReference>
<feature type="non-terminal residue" evidence="1">
    <location>
        <position position="1"/>
    </location>
</feature>
<organism evidence="1 2">
    <name type="scientific">Streptomyces anulatus</name>
    <name type="common">Streptomyces chrysomallus</name>
    <dbReference type="NCBI Taxonomy" id="1892"/>
    <lineage>
        <taxon>Bacteria</taxon>
        <taxon>Bacillati</taxon>
        <taxon>Actinomycetota</taxon>
        <taxon>Actinomycetes</taxon>
        <taxon>Kitasatosporales</taxon>
        <taxon>Streptomycetaceae</taxon>
        <taxon>Streptomyces</taxon>
    </lineage>
</organism>
<feature type="non-terminal residue" evidence="1">
    <location>
        <position position="79"/>
    </location>
</feature>
<sequence>ASRTLTRAARIVAAAGARGDMNTATPERVARLAADAGQPLLVVLDGPEEMPPLLAHRLADWTAGTVAWLRVQGVRLVVA</sequence>
<evidence type="ECO:0000313" key="2">
    <source>
        <dbReference type="Proteomes" id="UP000470951"/>
    </source>
</evidence>
<proteinExistence type="predicted"/>
<gene>
    <name evidence="1" type="ORF">G3I58_33755</name>
</gene>